<dbReference type="PROSITE" id="PS50206">
    <property type="entry name" value="RHODANESE_3"/>
    <property type="match status" value="1"/>
</dbReference>
<protein>
    <submittedName>
        <fullName evidence="2">Sulfurtransferase</fullName>
    </submittedName>
</protein>
<dbReference type="SMART" id="SM00450">
    <property type="entry name" value="RHOD"/>
    <property type="match status" value="1"/>
</dbReference>
<dbReference type="InterPro" id="IPR001763">
    <property type="entry name" value="Rhodanese-like_dom"/>
</dbReference>
<organism evidence="2 3">
    <name type="scientific">Gordoniibacillus kamchatkensis</name>
    <dbReference type="NCBI Taxonomy" id="1590651"/>
    <lineage>
        <taxon>Bacteria</taxon>
        <taxon>Bacillati</taxon>
        <taxon>Bacillota</taxon>
        <taxon>Bacilli</taxon>
        <taxon>Bacillales</taxon>
        <taxon>Paenibacillaceae</taxon>
        <taxon>Gordoniibacillus</taxon>
    </lineage>
</organism>
<dbReference type="EMBL" id="JXAK01000012">
    <property type="protein sequence ID" value="KIL41176.1"/>
    <property type="molecule type" value="Genomic_DNA"/>
</dbReference>
<dbReference type="InterPro" id="IPR036873">
    <property type="entry name" value="Rhodanese-like_dom_sf"/>
</dbReference>
<dbReference type="InterPro" id="IPR050229">
    <property type="entry name" value="GlpE_sulfurtransferase"/>
</dbReference>
<evidence type="ECO:0000313" key="3">
    <source>
        <dbReference type="Proteomes" id="UP000031967"/>
    </source>
</evidence>
<comment type="caution">
    <text evidence="2">The sequence shown here is derived from an EMBL/GenBank/DDBJ whole genome shotgun (WGS) entry which is preliminary data.</text>
</comment>
<dbReference type="Gene3D" id="3.40.250.10">
    <property type="entry name" value="Rhodanese-like domain"/>
    <property type="match status" value="1"/>
</dbReference>
<dbReference type="Pfam" id="PF00581">
    <property type="entry name" value="Rhodanese"/>
    <property type="match status" value="1"/>
</dbReference>
<accession>A0ABR5AJH2</accession>
<reference evidence="2 3" key="1">
    <citation type="submission" date="2014-12" db="EMBL/GenBank/DDBJ databases">
        <title>Draft genome sequence of Paenibacillus kamchatkensis strain B-2647.</title>
        <authorList>
            <person name="Karlyshev A.V."/>
            <person name="Kudryashova E.B."/>
        </authorList>
    </citation>
    <scope>NUCLEOTIDE SEQUENCE [LARGE SCALE GENOMIC DNA]</scope>
    <source>
        <strain evidence="2 3">VKM B-2647</strain>
    </source>
</reference>
<dbReference type="CDD" id="cd00158">
    <property type="entry name" value="RHOD"/>
    <property type="match status" value="1"/>
</dbReference>
<feature type="domain" description="Rhodanese" evidence="1">
    <location>
        <begin position="18"/>
        <end position="99"/>
    </location>
</feature>
<gene>
    <name evidence="2" type="ORF">SD70_09130</name>
</gene>
<evidence type="ECO:0000259" key="1">
    <source>
        <dbReference type="PROSITE" id="PS50206"/>
    </source>
</evidence>
<sequence>MNDLETISPEEVKRRLGAGEKLNIIDVREPEEVLQGRIPGAVNIPLGELPERHGEIARSGEIILVCRSGNRSQRAYQYLSSLNIPGLRNMTGGMLAWDQL</sequence>
<evidence type="ECO:0000313" key="2">
    <source>
        <dbReference type="EMBL" id="KIL41176.1"/>
    </source>
</evidence>
<keyword evidence="3" id="KW-1185">Reference proteome</keyword>
<dbReference type="RefSeq" id="WP_041047267.1">
    <property type="nucleotide sequence ID" value="NZ_JXAK01000012.1"/>
</dbReference>
<dbReference type="PANTHER" id="PTHR43031:SF17">
    <property type="entry name" value="SULFURTRANSFERASE YTWF-RELATED"/>
    <property type="match status" value="1"/>
</dbReference>
<dbReference type="SUPFAM" id="SSF52821">
    <property type="entry name" value="Rhodanese/Cell cycle control phosphatase"/>
    <property type="match status" value="1"/>
</dbReference>
<proteinExistence type="predicted"/>
<dbReference type="PANTHER" id="PTHR43031">
    <property type="entry name" value="FAD-DEPENDENT OXIDOREDUCTASE"/>
    <property type="match status" value="1"/>
</dbReference>
<dbReference type="Proteomes" id="UP000031967">
    <property type="component" value="Unassembled WGS sequence"/>
</dbReference>
<name>A0ABR5AJH2_9BACL</name>